<reference evidence="1 2" key="1">
    <citation type="submission" date="2019-08" db="EMBL/GenBank/DDBJ databases">
        <title>Deep-cultivation of Planctomycetes and their phenomic and genomic characterization uncovers novel biology.</title>
        <authorList>
            <person name="Wiegand S."/>
            <person name="Jogler M."/>
            <person name="Boedeker C."/>
            <person name="Pinto D."/>
            <person name="Vollmers J."/>
            <person name="Rivas-Marin E."/>
            <person name="Kohn T."/>
            <person name="Peeters S.H."/>
            <person name="Heuer A."/>
            <person name="Rast P."/>
            <person name="Oberbeckmann S."/>
            <person name="Bunk B."/>
            <person name="Jeske O."/>
            <person name="Meyerdierks A."/>
            <person name="Storesund J.E."/>
            <person name="Kallscheuer N."/>
            <person name="Luecker S."/>
            <person name="Lage O.M."/>
            <person name="Pohl T."/>
            <person name="Merkel B.J."/>
            <person name="Hornburger P."/>
            <person name="Mueller R.-W."/>
            <person name="Bruemmer F."/>
            <person name="Labrenz M."/>
            <person name="Spormann A.M."/>
            <person name="Op den Camp H."/>
            <person name="Overmann J."/>
            <person name="Amann R."/>
            <person name="Jetten M.S.M."/>
            <person name="Mascher T."/>
            <person name="Medema M.H."/>
            <person name="Devos D.P."/>
            <person name="Kaster A.-K."/>
            <person name="Ovreas L."/>
            <person name="Rohde M."/>
            <person name="Galperin M.Y."/>
            <person name="Jogler C."/>
        </authorList>
    </citation>
    <scope>NUCLEOTIDE SEQUENCE [LARGE SCALE GENOMIC DNA]</scope>
    <source>
        <strain evidence="1 2">OJF2</strain>
    </source>
</reference>
<dbReference type="EMBL" id="CP042997">
    <property type="protein sequence ID" value="QEH36049.1"/>
    <property type="molecule type" value="Genomic_DNA"/>
</dbReference>
<keyword evidence="2" id="KW-1185">Reference proteome</keyword>
<dbReference type="Proteomes" id="UP000324233">
    <property type="component" value="Chromosome"/>
</dbReference>
<proteinExistence type="predicted"/>
<dbReference type="AlphaFoldDB" id="A0A5B9W7E1"/>
<dbReference type="KEGG" id="agv:OJF2_46070"/>
<protein>
    <submittedName>
        <fullName evidence="1">Uncharacterized protein</fullName>
    </submittedName>
</protein>
<organism evidence="1 2">
    <name type="scientific">Aquisphaera giovannonii</name>
    <dbReference type="NCBI Taxonomy" id="406548"/>
    <lineage>
        <taxon>Bacteria</taxon>
        <taxon>Pseudomonadati</taxon>
        <taxon>Planctomycetota</taxon>
        <taxon>Planctomycetia</taxon>
        <taxon>Isosphaerales</taxon>
        <taxon>Isosphaeraceae</taxon>
        <taxon>Aquisphaera</taxon>
    </lineage>
</organism>
<dbReference type="RefSeq" id="WP_148595774.1">
    <property type="nucleotide sequence ID" value="NZ_CP042997.1"/>
</dbReference>
<evidence type="ECO:0000313" key="2">
    <source>
        <dbReference type="Proteomes" id="UP000324233"/>
    </source>
</evidence>
<dbReference type="OrthoDB" id="281604at2"/>
<name>A0A5B9W7E1_9BACT</name>
<evidence type="ECO:0000313" key="1">
    <source>
        <dbReference type="EMBL" id="QEH36049.1"/>
    </source>
</evidence>
<gene>
    <name evidence="1" type="ORF">OJF2_46070</name>
</gene>
<sequence length="81" mass="9205">MPDQYIPSDDPPRVLGRAWMGIGPRHQEQWAFTLLLGRPYGSPEDIDWADLLPPPHVTKWLTVDPRRKHLTIEPTAAVPDA</sequence>
<accession>A0A5B9W7E1</accession>